<proteinExistence type="predicted"/>
<feature type="region of interest" description="Disordered" evidence="1">
    <location>
        <begin position="131"/>
        <end position="205"/>
    </location>
</feature>
<comment type="caution">
    <text evidence="2">The sequence shown here is derived from an EMBL/GenBank/DDBJ whole genome shotgun (WGS) entry which is preliminary data.</text>
</comment>
<feature type="compositionally biased region" description="Basic and acidic residues" evidence="1">
    <location>
        <begin position="266"/>
        <end position="275"/>
    </location>
</feature>
<feature type="compositionally biased region" description="Pro residues" evidence="1">
    <location>
        <begin position="187"/>
        <end position="198"/>
    </location>
</feature>
<protein>
    <submittedName>
        <fullName evidence="2">Uncharacterized protein</fullName>
    </submittedName>
</protein>
<feature type="region of interest" description="Disordered" evidence="1">
    <location>
        <begin position="237"/>
        <end position="275"/>
    </location>
</feature>
<gene>
    <name evidence="2" type="ORF">SO694_00027399</name>
</gene>
<name>A0ABR1FV22_AURAN</name>
<feature type="compositionally biased region" description="Low complexity" evidence="1">
    <location>
        <begin position="131"/>
        <end position="143"/>
    </location>
</feature>
<feature type="compositionally biased region" description="Low complexity" evidence="1">
    <location>
        <begin position="254"/>
        <end position="265"/>
    </location>
</feature>
<keyword evidence="3" id="KW-1185">Reference proteome</keyword>
<feature type="compositionally biased region" description="Acidic residues" evidence="1">
    <location>
        <begin position="239"/>
        <end position="253"/>
    </location>
</feature>
<evidence type="ECO:0000313" key="3">
    <source>
        <dbReference type="Proteomes" id="UP001363151"/>
    </source>
</evidence>
<dbReference type="EMBL" id="JBBJCI010000226">
    <property type="protein sequence ID" value="KAK7239184.1"/>
    <property type="molecule type" value="Genomic_DNA"/>
</dbReference>
<evidence type="ECO:0000256" key="1">
    <source>
        <dbReference type="SAM" id="MobiDB-lite"/>
    </source>
</evidence>
<dbReference type="Proteomes" id="UP001363151">
    <property type="component" value="Unassembled WGS sequence"/>
</dbReference>
<sequence>MPKPKAPSEAELLEACRAAKAAHPDFGVKRVYNHVAASKPEWRLTERRVQKRVSAPPSVWRRASWRTGRAPPGRRRRHGLVEKVDVAQAGVQWLAWGVGGREPPPAWSDAKDVAVLAPFAGLTRVGDHVRGAAPADDAAAAAAPRRRRPGGQRPRAPPPPPRTTRRPCRGAPAPRSCARRRAAPCAGPWPRPTAPRPPLASRRRRAVAVVSPLDLVRRQHLGEHDFLPNDFVIKRVDEKSDDDDDEPPAEDDGAVGVVRSSADAAADVRRRAGQG</sequence>
<accession>A0ABR1FV22</accession>
<reference evidence="2 3" key="1">
    <citation type="submission" date="2024-03" db="EMBL/GenBank/DDBJ databases">
        <title>Aureococcus anophagefferens CCMP1851 and Kratosvirus quantuckense: Draft genome of a second virus-susceptible host strain in the model system.</title>
        <authorList>
            <person name="Chase E."/>
            <person name="Truchon A.R."/>
            <person name="Schepens W."/>
            <person name="Wilhelm S.W."/>
        </authorList>
    </citation>
    <scope>NUCLEOTIDE SEQUENCE [LARGE SCALE GENOMIC DNA]</scope>
    <source>
        <strain evidence="2 3">CCMP1851</strain>
    </source>
</reference>
<evidence type="ECO:0000313" key="2">
    <source>
        <dbReference type="EMBL" id="KAK7239184.1"/>
    </source>
</evidence>
<organism evidence="2 3">
    <name type="scientific">Aureococcus anophagefferens</name>
    <name type="common">Harmful bloom alga</name>
    <dbReference type="NCBI Taxonomy" id="44056"/>
    <lineage>
        <taxon>Eukaryota</taxon>
        <taxon>Sar</taxon>
        <taxon>Stramenopiles</taxon>
        <taxon>Ochrophyta</taxon>
        <taxon>Pelagophyceae</taxon>
        <taxon>Pelagomonadales</taxon>
        <taxon>Pelagomonadaceae</taxon>
        <taxon>Aureococcus</taxon>
    </lineage>
</organism>